<evidence type="ECO:0000313" key="1">
    <source>
        <dbReference type="EMBL" id="PZX07888.1"/>
    </source>
</evidence>
<comment type="caution">
    <text evidence="1">The sequence shown here is derived from an EMBL/GenBank/DDBJ whole genome shotgun (WGS) entry which is preliminary data.</text>
</comment>
<keyword evidence="2" id="KW-1185">Reference proteome</keyword>
<gene>
    <name evidence="1" type="ORF">C7437_1011010</name>
</gene>
<evidence type="ECO:0000313" key="2">
    <source>
        <dbReference type="Proteomes" id="UP000248646"/>
    </source>
</evidence>
<dbReference type="Proteomes" id="UP000248646">
    <property type="component" value="Unassembled WGS sequence"/>
</dbReference>
<dbReference type="OrthoDB" id="2895151at2"/>
<protein>
    <submittedName>
        <fullName evidence="1">Uncharacterized protein</fullName>
    </submittedName>
</protein>
<proteinExistence type="predicted"/>
<sequence length="67" mass="7623">MEKQIQLFVNVDNEGNIITSYHGENIIAADPYEFFFLTDVQTVEDIGLYKVVMVGMKPTLVLKENAQ</sequence>
<organism evidence="1 2">
    <name type="scientific">Psychrobacillus insolitus</name>
    <dbReference type="NCBI Taxonomy" id="1461"/>
    <lineage>
        <taxon>Bacteria</taxon>
        <taxon>Bacillati</taxon>
        <taxon>Bacillota</taxon>
        <taxon>Bacilli</taxon>
        <taxon>Bacillales</taxon>
        <taxon>Bacillaceae</taxon>
        <taxon>Psychrobacillus</taxon>
    </lineage>
</organism>
<dbReference type="AlphaFoldDB" id="A0A2W7MMX8"/>
<dbReference type="EMBL" id="QKZI01000001">
    <property type="protein sequence ID" value="PZX07888.1"/>
    <property type="molecule type" value="Genomic_DNA"/>
</dbReference>
<reference evidence="1 2" key="1">
    <citation type="submission" date="2018-06" db="EMBL/GenBank/DDBJ databases">
        <title>Genomic Encyclopedia of Type Strains, Phase IV (KMG-IV): sequencing the most valuable type-strain genomes for metagenomic binning, comparative biology and taxonomic classification.</title>
        <authorList>
            <person name="Goeker M."/>
        </authorList>
    </citation>
    <scope>NUCLEOTIDE SEQUENCE [LARGE SCALE GENOMIC DNA]</scope>
    <source>
        <strain evidence="1 2">DSM 5</strain>
    </source>
</reference>
<dbReference type="RefSeq" id="WP_111438502.1">
    <property type="nucleotide sequence ID" value="NZ_QKZI01000001.1"/>
</dbReference>
<name>A0A2W7MMX8_9BACI</name>
<accession>A0A2W7MMX8</accession>